<keyword evidence="2" id="KW-1185">Reference proteome</keyword>
<dbReference type="Proteomes" id="UP000308600">
    <property type="component" value="Unassembled WGS sequence"/>
</dbReference>
<proteinExistence type="predicted"/>
<organism evidence="1 2">
    <name type="scientific">Pluteus cervinus</name>
    <dbReference type="NCBI Taxonomy" id="181527"/>
    <lineage>
        <taxon>Eukaryota</taxon>
        <taxon>Fungi</taxon>
        <taxon>Dikarya</taxon>
        <taxon>Basidiomycota</taxon>
        <taxon>Agaricomycotina</taxon>
        <taxon>Agaricomycetes</taxon>
        <taxon>Agaricomycetidae</taxon>
        <taxon>Agaricales</taxon>
        <taxon>Pluteineae</taxon>
        <taxon>Pluteaceae</taxon>
        <taxon>Pluteus</taxon>
    </lineage>
</organism>
<dbReference type="EMBL" id="ML208372">
    <property type="protein sequence ID" value="TFK67592.1"/>
    <property type="molecule type" value="Genomic_DNA"/>
</dbReference>
<evidence type="ECO:0000313" key="2">
    <source>
        <dbReference type="Proteomes" id="UP000308600"/>
    </source>
</evidence>
<evidence type="ECO:0000313" key="1">
    <source>
        <dbReference type="EMBL" id="TFK67592.1"/>
    </source>
</evidence>
<reference evidence="1 2" key="1">
    <citation type="journal article" date="2019" name="Nat. Ecol. Evol.">
        <title>Megaphylogeny resolves global patterns of mushroom evolution.</title>
        <authorList>
            <person name="Varga T."/>
            <person name="Krizsan K."/>
            <person name="Foldi C."/>
            <person name="Dima B."/>
            <person name="Sanchez-Garcia M."/>
            <person name="Sanchez-Ramirez S."/>
            <person name="Szollosi G.J."/>
            <person name="Szarkandi J.G."/>
            <person name="Papp V."/>
            <person name="Albert L."/>
            <person name="Andreopoulos W."/>
            <person name="Angelini C."/>
            <person name="Antonin V."/>
            <person name="Barry K.W."/>
            <person name="Bougher N.L."/>
            <person name="Buchanan P."/>
            <person name="Buyck B."/>
            <person name="Bense V."/>
            <person name="Catcheside P."/>
            <person name="Chovatia M."/>
            <person name="Cooper J."/>
            <person name="Damon W."/>
            <person name="Desjardin D."/>
            <person name="Finy P."/>
            <person name="Geml J."/>
            <person name="Haridas S."/>
            <person name="Hughes K."/>
            <person name="Justo A."/>
            <person name="Karasinski D."/>
            <person name="Kautmanova I."/>
            <person name="Kiss B."/>
            <person name="Kocsube S."/>
            <person name="Kotiranta H."/>
            <person name="LaButti K.M."/>
            <person name="Lechner B.E."/>
            <person name="Liimatainen K."/>
            <person name="Lipzen A."/>
            <person name="Lukacs Z."/>
            <person name="Mihaltcheva S."/>
            <person name="Morgado L.N."/>
            <person name="Niskanen T."/>
            <person name="Noordeloos M.E."/>
            <person name="Ohm R.A."/>
            <person name="Ortiz-Santana B."/>
            <person name="Ovrebo C."/>
            <person name="Racz N."/>
            <person name="Riley R."/>
            <person name="Savchenko A."/>
            <person name="Shiryaev A."/>
            <person name="Soop K."/>
            <person name="Spirin V."/>
            <person name="Szebenyi C."/>
            <person name="Tomsovsky M."/>
            <person name="Tulloss R.E."/>
            <person name="Uehling J."/>
            <person name="Grigoriev I.V."/>
            <person name="Vagvolgyi C."/>
            <person name="Papp T."/>
            <person name="Martin F.M."/>
            <person name="Miettinen O."/>
            <person name="Hibbett D.S."/>
            <person name="Nagy L.G."/>
        </authorList>
    </citation>
    <scope>NUCLEOTIDE SEQUENCE [LARGE SCALE GENOMIC DNA]</scope>
    <source>
        <strain evidence="1 2">NL-1719</strain>
    </source>
</reference>
<name>A0ACD3APZ3_9AGAR</name>
<protein>
    <submittedName>
        <fullName evidence="1">Uncharacterized protein</fullName>
    </submittedName>
</protein>
<accession>A0ACD3APZ3</accession>
<gene>
    <name evidence="1" type="ORF">BDN72DRAFT_960911</name>
</gene>
<sequence>MSGSANTTAAWSTIPTELKLTVASGLDTHDVKALSAVDRSTYEICVPFMFKYITIGDFATLLRFLEEVPRSYYRHIEELDLSTQIDLLDGSSTLECRTEAVVALLLATRRLSKLTLRVGGSLGSSVVAPFNCLHNLKHLKIMNLCDEVDSPLSERLVVSMAASLPCLQHLSLDRITRSKFHAPELEGVFPFVPVVINDDDLPDHPVLGSELSLPSLLRIPTLRELAVRDTHLGDHRWATTPIDCQLQILDLGSCYHETEEVNSVCTQRIMAAVGPTIDEFSLNTTVNDAVFARPSATPLQRLRKLHISPFFPVDSVVDTMSTLAGSPIESLSMQCYEDDVVDVCSALEEFLNLRVERGPDFYGNLSKINLSVTTTDDITPTSEEQEERLAAFRRLEDFCRDLKLSTAMEHAVAVPGAGEKMRTNCSPVHEERCPPRFCMGAL</sequence>